<reference evidence="2" key="1">
    <citation type="journal article" date="2021" name="Front. Microbiol.">
        <title>Comprehensive Comparative Genomics and Phenotyping of Methylobacterium Species.</title>
        <authorList>
            <person name="Alessa O."/>
            <person name="Ogura Y."/>
            <person name="Fujitani Y."/>
            <person name="Takami H."/>
            <person name="Hayashi T."/>
            <person name="Sahin N."/>
            <person name="Tani A."/>
        </authorList>
    </citation>
    <scope>NUCLEOTIDE SEQUENCE</scope>
    <source>
        <strain evidence="2">KCTC 52305</strain>
    </source>
</reference>
<evidence type="ECO:0000313" key="3">
    <source>
        <dbReference type="Proteomes" id="UP001055167"/>
    </source>
</evidence>
<keyword evidence="1" id="KW-0732">Signal</keyword>
<reference evidence="2" key="2">
    <citation type="submission" date="2021-08" db="EMBL/GenBank/DDBJ databases">
        <authorList>
            <person name="Tani A."/>
            <person name="Ola A."/>
            <person name="Ogura Y."/>
            <person name="Katsura K."/>
            <person name="Hayashi T."/>
        </authorList>
    </citation>
    <scope>NUCLEOTIDE SEQUENCE</scope>
    <source>
        <strain evidence="2">KCTC 52305</strain>
    </source>
</reference>
<feature type="signal peptide" evidence="1">
    <location>
        <begin position="1"/>
        <end position="24"/>
    </location>
</feature>
<sequence length="421" mass="45674">MPSRAQTCLLVVLGLGARAVPAAAGEVAGPFGERLTIDDKGITLQAPGEAARLRIGGRLQLDFGTGRVQQRGFGTVFERPVAVRRSWIESYLTLGREIELAFQYDFADDTRPIQDAVLAYKGLPDTILAFGNMKEPFSLDQLISDNNTLFTERSLADAFAPARNFGFAAGTHGERWTAVTSVFGGNANTGLDEGGVASTTRLTYAPYLSEDRTGVVHLGIAGSYRTLPRDGSPLSLSSRSEAFLFERRIVDTSAIRDASAIGRLGLEAAWQSGPLRIQAEYILTQVGRFGGAPALTFQGGYVQAGLVLNGRGRRYQLAPAYATEYAVFSGIQLDDAQRVSRGGAGVFELGLRYSALDLEDRTVRGGIEQDVTVGLNWYPDRNIRFVLDYVRAHAAPSAQSLGFNRRTVDSDVFIGRAQLYW</sequence>
<dbReference type="Proteomes" id="UP001055167">
    <property type="component" value="Unassembled WGS sequence"/>
</dbReference>
<dbReference type="SUPFAM" id="SSF56935">
    <property type="entry name" value="Porins"/>
    <property type="match status" value="1"/>
</dbReference>
<dbReference type="RefSeq" id="WP_128560896.1">
    <property type="nucleotide sequence ID" value="NZ_BPQH01000003.1"/>
</dbReference>
<dbReference type="InterPro" id="IPR010870">
    <property type="entry name" value="Porin_O/P"/>
</dbReference>
<feature type="chain" id="PRO_5045984165" evidence="1">
    <location>
        <begin position="25"/>
        <end position="421"/>
    </location>
</feature>
<accession>A0ABQ4QT42</accession>
<evidence type="ECO:0000256" key="1">
    <source>
        <dbReference type="SAM" id="SignalP"/>
    </source>
</evidence>
<dbReference type="InterPro" id="IPR023614">
    <property type="entry name" value="Porin_dom_sf"/>
</dbReference>
<proteinExistence type="predicted"/>
<dbReference type="Gene3D" id="2.40.160.10">
    <property type="entry name" value="Porin"/>
    <property type="match status" value="1"/>
</dbReference>
<keyword evidence="3" id="KW-1185">Reference proteome</keyword>
<organism evidence="2 3">
    <name type="scientific">Methylobacterium crusticola</name>
    <dbReference type="NCBI Taxonomy" id="1697972"/>
    <lineage>
        <taxon>Bacteria</taxon>
        <taxon>Pseudomonadati</taxon>
        <taxon>Pseudomonadota</taxon>
        <taxon>Alphaproteobacteria</taxon>
        <taxon>Hyphomicrobiales</taxon>
        <taxon>Methylobacteriaceae</taxon>
        <taxon>Methylobacterium</taxon>
    </lineage>
</organism>
<gene>
    <name evidence="2" type="primary">oprP</name>
    <name evidence="2" type="ORF">OPKNFCMD_1217</name>
</gene>
<dbReference type="Pfam" id="PF07396">
    <property type="entry name" value="Porin_O_P"/>
    <property type="match status" value="1"/>
</dbReference>
<comment type="caution">
    <text evidence="2">The sequence shown here is derived from an EMBL/GenBank/DDBJ whole genome shotgun (WGS) entry which is preliminary data.</text>
</comment>
<dbReference type="EMBL" id="BPQH01000003">
    <property type="protein sequence ID" value="GJD48496.1"/>
    <property type="molecule type" value="Genomic_DNA"/>
</dbReference>
<protein>
    <submittedName>
        <fullName evidence="2">Porin P</fullName>
    </submittedName>
</protein>
<evidence type="ECO:0000313" key="2">
    <source>
        <dbReference type="EMBL" id="GJD48496.1"/>
    </source>
</evidence>
<name>A0ABQ4QT42_9HYPH</name>